<dbReference type="VEuPathDB" id="PiroplasmaDB:BmR1_04g09450"/>
<dbReference type="Proteomes" id="UP000002899">
    <property type="component" value="Chromosome IV"/>
</dbReference>
<name>I7IT43_BABMR</name>
<dbReference type="KEGG" id="bmic:BmR1_04g09450"/>
<dbReference type="InterPro" id="IPR036351">
    <property type="entry name" value="Ribosomal_eL32_sf"/>
</dbReference>
<accession>I7IT43</accession>
<dbReference type="InterPro" id="IPR001515">
    <property type="entry name" value="Ribosomal_eL32"/>
</dbReference>
<gene>
    <name evidence="4" type="ORF">BmR1_04g09450</name>
</gene>
<evidence type="ECO:0000256" key="3">
    <source>
        <dbReference type="ARBA" id="ARBA00023274"/>
    </source>
</evidence>
<proteinExistence type="inferred from homology"/>
<dbReference type="PANTHER" id="PTHR23413:SF1">
    <property type="entry name" value="RIBOSOMAL PROTEIN L32"/>
    <property type="match status" value="1"/>
</dbReference>
<dbReference type="OrthoDB" id="268693at2759"/>
<dbReference type="CDD" id="cd00513">
    <property type="entry name" value="Ribosomal_L32_L32e"/>
    <property type="match status" value="1"/>
</dbReference>
<keyword evidence="5" id="KW-1185">Reference proteome</keyword>
<evidence type="ECO:0000256" key="1">
    <source>
        <dbReference type="ARBA" id="ARBA00008431"/>
    </source>
</evidence>
<evidence type="ECO:0000313" key="5">
    <source>
        <dbReference type="Proteomes" id="UP000002899"/>
    </source>
</evidence>
<evidence type="ECO:0000313" key="4">
    <source>
        <dbReference type="EMBL" id="CCF76061.2"/>
    </source>
</evidence>
<dbReference type="InterPro" id="IPR018263">
    <property type="entry name" value="Ribosomal_eL32_CS"/>
</dbReference>
<dbReference type="PROSITE" id="PS00580">
    <property type="entry name" value="RIBOSOMAL_L32E"/>
    <property type="match status" value="1"/>
</dbReference>
<comment type="similarity">
    <text evidence="1">Belongs to the eukaryotic ribosomal protein eL32 family.</text>
</comment>
<dbReference type="GO" id="GO:0022625">
    <property type="term" value="C:cytosolic large ribosomal subunit"/>
    <property type="evidence" value="ECO:0007669"/>
    <property type="project" value="TreeGrafter"/>
</dbReference>
<keyword evidence="2 4" id="KW-0689">Ribosomal protein</keyword>
<dbReference type="RefSeq" id="XP_021337214.1">
    <property type="nucleotide sequence ID" value="XM_021482788.1"/>
</dbReference>
<reference evidence="4 5" key="3">
    <citation type="journal article" date="2016" name="Sci. Rep.">
        <title>Genome-wide diversity and gene expression profiling of Babesia microti isolates identify polymorphic genes that mediate host-pathogen interactions.</title>
        <authorList>
            <person name="Silva J.C."/>
            <person name="Cornillot E."/>
            <person name="McCracken C."/>
            <person name="Usmani-Brown S."/>
            <person name="Dwivedi A."/>
            <person name="Ifeonu O.O."/>
            <person name="Crabtree J."/>
            <person name="Gotia H.T."/>
            <person name="Virji A.Z."/>
            <person name="Reynes C."/>
            <person name="Colinge J."/>
            <person name="Kumar V."/>
            <person name="Lawres L."/>
            <person name="Pazzi J.E."/>
            <person name="Pablo J.V."/>
            <person name="Hung C."/>
            <person name="Brancato J."/>
            <person name="Kumari P."/>
            <person name="Orvis J."/>
            <person name="Tretina K."/>
            <person name="Chibucos M."/>
            <person name="Ott S."/>
            <person name="Sadzewicz L."/>
            <person name="Sengamalay N."/>
            <person name="Shetty A.C."/>
            <person name="Su Q."/>
            <person name="Tallon L."/>
            <person name="Fraser C.M."/>
            <person name="Frutos R."/>
            <person name="Molina D.M."/>
            <person name="Krause P.J."/>
            <person name="Ben Mamoun C."/>
        </authorList>
    </citation>
    <scope>NUCLEOTIDE SEQUENCE [LARGE SCALE GENOMIC DNA]</scope>
    <source>
        <strain evidence="4 5">RI</strain>
    </source>
</reference>
<keyword evidence="3" id="KW-0687">Ribonucleoprotein</keyword>
<dbReference type="EMBL" id="LN871599">
    <property type="protein sequence ID" value="CCF76061.2"/>
    <property type="molecule type" value="Genomic_DNA"/>
</dbReference>
<dbReference type="SMART" id="SM01393">
    <property type="entry name" value="Ribosomal_L32e"/>
    <property type="match status" value="1"/>
</dbReference>
<dbReference type="Pfam" id="PF01655">
    <property type="entry name" value="Ribosomal_L32e"/>
    <property type="match status" value="1"/>
</dbReference>
<dbReference type="SUPFAM" id="SSF52042">
    <property type="entry name" value="Ribosomal protein L32e"/>
    <property type="match status" value="1"/>
</dbReference>
<reference evidence="4 5" key="1">
    <citation type="journal article" date="2012" name="Nucleic Acids Res.">
        <title>Sequencing of the smallest Apicomplexan genome from the human pathogen Babesia microti.</title>
        <authorList>
            <person name="Cornillot E."/>
            <person name="Hadj-Kaddour K."/>
            <person name="Dassouli A."/>
            <person name="Noel B."/>
            <person name="Ranwez V."/>
            <person name="Vacherie B."/>
            <person name="Augagneur Y."/>
            <person name="Bres V."/>
            <person name="Duclos A."/>
            <person name="Randazzo S."/>
            <person name="Carcy B."/>
            <person name="Debierre-Grockiego F."/>
            <person name="Delbecq S."/>
            <person name="Moubri-Menage K."/>
            <person name="Shams-Eldin H."/>
            <person name="Usmani-Brown S."/>
            <person name="Bringaud F."/>
            <person name="Wincker P."/>
            <person name="Vivares C.P."/>
            <person name="Schwarz R.T."/>
            <person name="Schetters T.P."/>
            <person name="Krause P.J."/>
            <person name="Gorenflot A."/>
            <person name="Berry V."/>
            <person name="Barbe V."/>
            <person name="Ben Mamoun C."/>
        </authorList>
    </citation>
    <scope>NUCLEOTIDE SEQUENCE [LARGE SCALE GENOMIC DNA]</scope>
    <source>
        <strain evidence="4 5">RI</strain>
    </source>
</reference>
<dbReference type="AlphaFoldDB" id="I7IT43"/>
<dbReference type="PANTHER" id="PTHR23413">
    <property type="entry name" value="60S RIBOSOMAL PROTEIN L32 AND DNA-DIRECTED RNA POLYMERASE II, SUBUNIT N"/>
    <property type="match status" value="1"/>
</dbReference>
<dbReference type="GeneID" id="24426515"/>
<evidence type="ECO:0000256" key="2">
    <source>
        <dbReference type="ARBA" id="ARBA00022980"/>
    </source>
</evidence>
<protein>
    <submittedName>
        <fullName evidence="4">Large subunit ribosomal protein L32e</fullName>
    </submittedName>
</protein>
<reference evidence="4 5" key="2">
    <citation type="journal article" date="2013" name="PLoS ONE">
        <title>Whole genome mapping and re-organization of the nuclear and mitochondrial genomes of Babesia microti isolates.</title>
        <authorList>
            <person name="Cornillot E."/>
            <person name="Dassouli A."/>
            <person name="Garg A."/>
            <person name="Pachikara N."/>
            <person name="Randazzo S."/>
            <person name="Depoix D."/>
            <person name="Carcy B."/>
            <person name="Delbecq S."/>
            <person name="Frutos R."/>
            <person name="Silva J.C."/>
            <person name="Sutton R."/>
            <person name="Krause P.J."/>
            <person name="Mamoun C.B."/>
        </authorList>
    </citation>
    <scope>NUCLEOTIDE SEQUENCE [LARGE SCALE GENOMIC DNA]</scope>
    <source>
        <strain evidence="4 5">RI</strain>
    </source>
</reference>
<dbReference type="GO" id="GO:0003735">
    <property type="term" value="F:structural constituent of ribosome"/>
    <property type="evidence" value="ECO:0007669"/>
    <property type="project" value="InterPro"/>
</dbReference>
<organism evidence="4 5">
    <name type="scientific">Babesia microti (strain RI)</name>
    <dbReference type="NCBI Taxonomy" id="1133968"/>
    <lineage>
        <taxon>Eukaryota</taxon>
        <taxon>Sar</taxon>
        <taxon>Alveolata</taxon>
        <taxon>Apicomplexa</taxon>
        <taxon>Aconoidasida</taxon>
        <taxon>Piroplasmida</taxon>
        <taxon>Babesiidae</taxon>
        <taxon>Babesia</taxon>
    </lineage>
</organism>
<dbReference type="GO" id="GO:0006412">
    <property type="term" value="P:translation"/>
    <property type="evidence" value="ECO:0007669"/>
    <property type="project" value="InterPro"/>
</dbReference>
<sequence length="133" mass="15583">MAVKRVGSLLHKRTKKFKRFQSDRFKRVKESWRKPKGIDCRVRRRFKGTNLTPKIGYGTCKRTKHILPCGKYKLTVHTPHEIDVLLMHNKKFAVEIAHNVSVRKRRAILERANQLALTVLNKSARLVQQDAEQ</sequence>